<comment type="caution">
    <text evidence="2">The sequence shown here is derived from an EMBL/GenBank/DDBJ whole genome shotgun (WGS) entry which is preliminary data.</text>
</comment>
<dbReference type="RefSeq" id="WP_190040096.1">
    <property type="nucleotide sequence ID" value="NZ_BMWD01000049.1"/>
</dbReference>
<reference evidence="2" key="2">
    <citation type="submission" date="2020-09" db="EMBL/GenBank/DDBJ databases">
        <authorList>
            <person name="Sun Q."/>
            <person name="Ohkuma M."/>
        </authorList>
    </citation>
    <scope>NUCLEOTIDE SEQUENCE</scope>
    <source>
        <strain evidence="2">JCM 4956</strain>
    </source>
</reference>
<gene>
    <name evidence="2" type="ORF">GCM10010515_74750</name>
</gene>
<dbReference type="Proteomes" id="UP000645555">
    <property type="component" value="Unassembled WGS sequence"/>
</dbReference>
<sequence length="331" mass="37507">MPLIDPALQRRRLREQLRRLRESKHLTQRAVADELEWSHSKIIRIEAGTVGISITDLRALLALYEVADAAQVDAMVSMARAAKERPWWDRYKNSAPQAFVLSIAYENAAAVIRNFEPDLVPGLLQTEEYAREVLRWTSPPDQLEERAELRLERQERLFRPDGPEMHFIVDEGVLARTVGRPGVMRRQLVQLRELADHPKITLRVIPFHLGLYRYFTTSYVIYEFAEADEDMALYLETQARHKDAIVREGRDSITEDSVAHYLENFYELEIKAPAPDAYALIEANAERIGHKTGVPAAGGPSAVSAVIPLDGVEEISASTGDLVEGVERVEE</sequence>
<dbReference type="SUPFAM" id="SSF47413">
    <property type="entry name" value="lambda repressor-like DNA-binding domains"/>
    <property type="match status" value="1"/>
</dbReference>
<dbReference type="Pfam" id="PF13560">
    <property type="entry name" value="HTH_31"/>
    <property type="match status" value="1"/>
</dbReference>
<dbReference type="Pfam" id="PF19054">
    <property type="entry name" value="DUF5753"/>
    <property type="match status" value="1"/>
</dbReference>
<evidence type="ECO:0000313" key="2">
    <source>
        <dbReference type="EMBL" id="GGX97399.1"/>
    </source>
</evidence>
<dbReference type="Gene3D" id="1.10.260.40">
    <property type="entry name" value="lambda repressor-like DNA-binding domains"/>
    <property type="match status" value="1"/>
</dbReference>
<evidence type="ECO:0000313" key="3">
    <source>
        <dbReference type="Proteomes" id="UP000645555"/>
    </source>
</evidence>
<reference evidence="2" key="1">
    <citation type="journal article" date="2014" name="Int. J. Syst. Evol. Microbiol.">
        <title>Complete genome sequence of Corynebacterium casei LMG S-19264T (=DSM 44701T), isolated from a smear-ripened cheese.</title>
        <authorList>
            <consortium name="US DOE Joint Genome Institute (JGI-PGF)"/>
            <person name="Walter F."/>
            <person name="Albersmeier A."/>
            <person name="Kalinowski J."/>
            <person name="Ruckert C."/>
        </authorList>
    </citation>
    <scope>NUCLEOTIDE SEQUENCE</scope>
    <source>
        <strain evidence="2">JCM 4956</strain>
    </source>
</reference>
<name>A0A918NUF0_9ACTN</name>
<dbReference type="InterPro" id="IPR043917">
    <property type="entry name" value="DUF5753"/>
</dbReference>
<dbReference type="CDD" id="cd00093">
    <property type="entry name" value="HTH_XRE"/>
    <property type="match status" value="1"/>
</dbReference>
<dbReference type="InterPro" id="IPR001387">
    <property type="entry name" value="Cro/C1-type_HTH"/>
</dbReference>
<proteinExistence type="predicted"/>
<accession>A0A918NUF0</accession>
<dbReference type="GO" id="GO:0003677">
    <property type="term" value="F:DNA binding"/>
    <property type="evidence" value="ECO:0007669"/>
    <property type="project" value="InterPro"/>
</dbReference>
<feature type="domain" description="HTH cro/C1-type" evidence="1">
    <location>
        <begin position="17"/>
        <end position="72"/>
    </location>
</feature>
<dbReference type="EMBL" id="BMWD01000049">
    <property type="protein sequence ID" value="GGX97399.1"/>
    <property type="molecule type" value="Genomic_DNA"/>
</dbReference>
<keyword evidence="3" id="KW-1185">Reference proteome</keyword>
<organism evidence="2 3">
    <name type="scientific">Streptomyces fructofermentans</name>
    <dbReference type="NCBI Taxonomy" id="152141"/>
    <lineage>
        <taxon>Bacteria</taxon>
        <taxon>Bacillati</taxon>
        <taxon>Actinomycetota</taxon>
        <taxon>Actinomycetes</taxon>
        <taxon>Kitasatosporales</taxon>
        <taxon>Streptomycetaceae</taxon>
        <taxon>Streptomyces</taxon>
    </lineage>
</organism>
<protein>
    <submittedName>
        <fullName evidence="2">Transcriptional regulator</fullName>
    </submittedName>
</protein>
<dbReference type="AlphaFoldDB" id="A0A918NUF0"/>
<evidence type="ECO:0000259" key="1">
    <source>
        <dbReference type="PROSITE" id="PS50943"/>
    </source>
</evidence>
<dbReference type="PROSITE" id="PS50943">
    <property type="entry name" value="HTH_CROC1"/>
    <property type="match status" value="1"/>
</dbReference>
<dbReference type="SMART" id="SM00530">
    <property type="entry name" value="HTH_XRE"/>
    <property type="match status" value="1"/>
</dbReference>
<dbReference type="InterPro" id="IPR010982">
    <property type="entry name" value="Lambda_DNA-bd_dom_sf"/>
</dbReference>